<protein>
    <recommendedName>
        <fullName evidence="1">DUF7448 domain-containing protein</fullName>
    </recommendedName>
</protein>
<accession>A0A6J5M382</accession>
<proteinExistence type="predicted"/>
<dbReference type="EMBL" id="LR796391">
    <property type="protein sequence ID" value="CAB4141405.1"/>
    <property type="molecule type" value="Genomic_DNA"/>
</dbReference>
<gene>
    <name evidence="2" type="ORF">UFOVP418_2</name>
</gene>
<name>A0A6J5M382_9CAUD</name>
<sequence>MKYSCKNNAPKGQPIASQLALDMMLGKTFASVESYSFDHFADKDLHDIMVFTTADNEQFIFNHWQDCCEGVYIEDIAGELNDLAGAPLVQCEEVINSPDRGTTWTFYKFATVKGSVTVRWLGESNGYYSESVDIWHKAPEVMP</sequence>
<dbReference type="Pfam" id="PF24240">
    <property type="entry name" value="DUF7448"/>
    <property type="match status" value="1"/>
</dbReference>
<organism evidence="2">
    <name type="scientific">uncultured Caudovirales phage</name>
    <dbReference type="NCBI Taxonomy" id="2100421"/>
    <lineage>
        <taxon>Viruses</taxon>
        <taxon>Duplodnaviria</taxon>
        <taxon>Heunggongvirae</taxon>
        <taxon>Uroviricota</taxon>
        <taxon>Caudoviricetes</taxon>
        <taxon>Peduoviridae</taxon>
        <taxon>Maltschvirus</taxon>
        <taxon>Maltschvirus maltsch</taxon>
    </lineage>
</organism>
<feature type="domain" description="DUF7448" evidence="1">
    <location>
        <begin position="23"/>
        <end position="134"/>
    </location>
</feature>
<dbReference type="InterPro" id="IPR055871">
    <property type="entry name" value="DUF7448"/>
</dbReference>
<evidence type="ECO:0000259" key="1">
    <source>
        <dbReference type="Pfam" id="PF24240"/>
    </source>
</evidence>
<reference evidence="2" key="1">
    <citation type="submission" date="2020-04" db="EMBL/GenBank/DDBJ databases">
        <authorList>
            <person name="Chiriac C."/>
            <person name="Salcher M."/>
            <person name="Ghai R."/>
            <person name="Kavagutti S V."/>
        </authorList>
    </citation>
    <scope>NUCLEOTIDE SEQUENCE</scope>
</reference>
<evidence type="ECO:0000313" key="2">
    <source>
        <dbReference type="EMBL" id="CAB4141405.1"/>
    </source>
</evidence>